<dbReference type="PROSITE" id="PS50181">
    <property type="entry name" value="FBOX"/>
    <property type="match status" value="1"/>
</dbReference>
<evidence type="ECO:0000259" key="2">
    <source>
        <dbReference type="PROSITE" id="PS50181"/>
    </source>
</evidence>
<dbReference type="Gramene" id="ERN14952">
    <property type="protein sequence ID" value="ERN14952"/>
    <property type="gene ID" value="AMTR_s00032p00208090"/>
</dbReference>
<dbReference type="AlphaFoldDB" id="U5D0N4"/>
<dbReference type="OrthoDB" id="1893842at2759"/>
<dbReference type="Gene3D" id="2.120.10.80">
    <property type="entry name" value="Kelch-type beta propeller"/>
    <property type="match status" value="1"/>
</dbReference>
<feature type="compositionally biased region" description="Low complexity" evidence="1">
    <location>
        <begin position="18"/>
        <end position="29"/>
    </location>
</feature>
<dbReference type="SMART" id="SM00256">
    <property type="entry name" value="FBOX"/>
    <property type="match status" value="1"/>
</dbReference>
<dbReference type="InterPro" id="IPR011043">
    <property type="entry name" value="Gal_Oxase/kelch_b-propeller"/>
</dbReference>
<dbReference type="SUPFAM" id="SSF50965">
    <property type="entry name" value="Galactose oxidase, central domain"/>
    <property type="match status" value="1"/>
</dbReference>
<evidence type="ECO:0000313" key="3">
    <source>
        <dbReference type="EMBL" id="ERN14952.1"/>
    </source>
</evidence>
<dbReference type="GO" id="GO:0006355">
    <property type="term" value="P:regulation of DNA-templated transcription"/>
    <property type="evidence" value="ECO:0000318"/>
    <property type="project" value="GO_Central"/>
</dbReference>
<feature type="domain" description="F-box" evidence="2">
    <location>
        <begin position="41"/>
        <end position="86"/>
    </location>
</feature>
<dbReference type="InterPro" id="IPR001810">
    <property type="entry name" value="F-box_dom"/>
</dbReference>
<dbReference type="InterPro" id="IPR050796">
    <property type="entry name" value="SCF_F-box_component"/>
</dbReference>
<gene>
    <name evidence="3" type="ORF">AMTR_s00032p00208090</name>
</gene>
<feature type="region of interest" description="Disordered" evidence="1">
    <location>
        <begin position="1"/>
        <end position="36"/>
    </location>
</feature>
<dbReference type="Pfam" id="PF24750">
    <property type="entry name" value="b-prop_At3g26010-like"/>
    <property type="match status" value="1"/>
</dbReference>
<keyword evidence="4" id="KW-1185">Reference proteome</keyword>
<sequence>MAEPTPPPQAHQRHHQPSGRTPTTSSPSTSRRRATGARMDPRLWSMLPQRLIDRSLAFLPPPALCRMRSVCKYWYHLLSSRSFLELCNLLAPQWRWFLFLSKQTESFGFLFDPETDSWFNLPMPQIPQGFSVVASAGGLLCWSGDAGGHRALLVGNPLTRTVVSIPPLLRPRFLPSVGLVANTDTTSYEIVVAGDDLISPFAVKNLTTEVLFSETGVWQMGGALPRLCSLESGRMVHCNGFMYCMNYSPFSVLAYDLSCGIWIKIQAPMRRFLRWPSLVECNGRVLLVAGVEKSKLSVPKSVRVWALQGGQAWVELERMPQALYERVAAEGCTGFTCVGHGDSVVFITKSDEELLLFDAKQKVWRWLPRSPFMGAELREGLQGFAYDPRMGAWPATRAVVAQLQGSSSSSFGF</sequence>
<dbReference type="eggNOG" id="ENOG502QR12">
    <property type="taxonomic scope" value="Eukaryota"/>
</dbReference>
<dbReference type="Proteomes" id="UP000017836">
    <property type="component" value="Unassembled WGS sequence"/>
</dbReference>
<dbReference type="Pfam" id="PF00646">
    <property type="entry name" value="F-box"/>
    <property type="match status" value="1"/>
</dbReference>
<name>U5D0N4_AMBTC</name>
<dbReference type="OMA" id="FHIDAGG"/>
<dbReference type="InterPro" id="IPR015915">
    <property type="entry name" value="Kelch-typ_b-propeller"/>
</dbReference>
<dbReference type="GO" id="GO:0000151">
    <property type="term" value="C:ubiquitin ligase complex"/>
    <property type="evidence" value="ECO:0000318"/>
    <property type="project" value="GO_Central"/>
</dbReference>
<protein>
    <recommendedName>
        <fullName evidence="2">F-box domain-containing protein</fullName>
    </recommendedName>
</protein>
<dbReference type="InterPro" id="IPR056592">
    <property type="entry name" value="Beta-prop_At3g26010-like"/>
</dbReference>
<proteinExistence type="predicted"/>
<evidence type="ECO:0000256" key="1">
    <source>
        <dbReference type="SAM" id="MobiDB-lite"/>
    </source>
</evidence>
<dbReference type="PANTHER" id="PTHR31672:SF12">
    <property type="entry name" value="F-BOX DOMAIN-CONTAINING PROTEIN"/>
    <property type="match status" value="1"/>
</dbReference>
<accession>U5D0N4</accession>
<reference evidence="4" key="1">
    <citation type="journal article" date="2013" name="Science">
        <title>The Amborella genome and the evolution of flowering plants.</title>
        <authorList>
            <consortium name="Amborella Genome Project"/>
        </authorList>
    </citation>
    <scope>NUCLEOTIDE SEQUENCE [LARGE SCALE GENOMIC DNA]</scope>
</reference>
<dbReference type="Gene3D" id="1.20.1280.50">
    <property type="match status" value="1"/>
</dbReference>
<organism evidence="3 4">
    <name type="scientific">Amborella trichopoda</name>
    <dbReference type="NCBI Taxonomy" id="13333"/>
    <lineage>
        <taxon>Eukaryota</taxon>
        <taxon>Viridiplantae</taxon>
        <taxon>Streptophyta</taxon>
        <taxon>Embryophyta</taxon>
        <taxon>Tracheophyta</taxon>
        <taxon>Spermatophyta</taxon>
        <taxon>Magnoliopsida</taxon>
        <taxon>Amborellales</taxon>
        <taxon>Amborellaceae</taxon>
        <taxon>Amborella</taxon>
    </lineage>
</organism>
<dbReference type="SUPFAM" id="SSF81383">
    <property type="entry name" value="F-box domain"/>
    <property type="match status" value="1"/>
</dbReference>
<dbReference type="EMBL" id="KI392518">
    <property type="protein sequence ID" value="ERN14952.1"/>
    <property type="molecule type" value="Genomic_DNA"/>
</dbReference>
<evidence type="ECO:0000313" key="4">
    <source>
        <dbReference type="Proteomes" id="UP000017836"/>
    </source>
</evidence>
<dbReference type="GO" id="GO:0031146">
    <property type="term" value="P:SCF-dependent proteasomal ubiquitin-dependent protein catabolic process"/>
    <property type="evidence" value="ECO:0000318"/>
    <property type="project" value="GO_Central"/>
</dbReference>
<dbReference type="PANTHER" id="PTHR31672">
    <property type="entry name" value="BNACNNG10540D PROTEIN"/>
    <property type="match status" value="1"/>
</dbReference>
<dbReference type="STRING" id="13333.U5D0N4"/>
<dbReference type="InterPro" id="IPR036047">
    <property type="entry name" value="F-box-like_dom_sf"/>
</dbReference>
<dbReference type="GO" id="GO:0009933">
    <property type="term" value="P:meristem structural organization"/>
    <property type="evidence" value="ECO:0007669"/>
    <property type="project" value="EnsemblPlants"/>
</dbReference>
<dbReference type="GO" id="GO:0004842">
    <property type="term" value="F:ubiquitin-protein transferase activity"/>
    <property type="evidence" value="ECO:0000318"/>
    <property type="project" value="GO_Central"/>
</dbReference>
<dbReference type="KEGG" id="atr:18443231"/>
<dbReference type="HOGENOM" id="CLU_038778_2_1_1"/>